<evidence type="ECO:0000313" key="6">
    <source>
        <dbReference type="EMBL" id="MFC5727772.1"/>
    </source>
</evidence>
<dbReference type="Gene3D" id="3.40.50.2000">
    <property type="entry name" value="Glycogen Phosphorylase B"/>
    <property type="match status" value="2"/>
</dbReference>
<comment type="similarity">
    <text evidence="1">Belongs to the glycosyltransferase group 1 family. Glycosyltransferase 4 subfamily.</text>
</comment>
<keyword evidence="7" id="KW-1185">Reference proteome</keyword>
<keyword evidence="3 6" id="KW-0808">Transferase</keyword>
<protein>
    <submittedName>
        <fullName evidence="6">Glycosyltransferase</fullName>
        <ecNumber evidence="6">2.4.-.-</ecNumber>
    </submittedName>
</protein>
<dbReference type="Proteomes" id="UP001596072">
    <property type="component" value="Unassembled WGS sequence"/>
</dbReference>
<dbReference type="InterPro" id="IPR028098">
    <property type="entry name" value="Glyco_trans_4-like_N"/>
</dbReference>
<dbReference type="RefSeq" id="WP_136434383.1">
    <property type="nucleotide sequence ID" value="NZ_JBHSNS010000001.1"/>
</dbReference>
<dbReference type="PANTHER" id="PTHR12526:SF640">
    <property type="entry name" value="COLANIC ACID BIOSYNTHESIS GLYCOSYLTRANSFERASE WCAL-RELATED"/>
    <property type="match status" value="1"/>
</dbReference>
<dbReference type="SUPFAM" id="SSF53756">
    <property type="entry name" value="UDP-Glycosyltransferase/glycogen phosphorylase"/>
    <property type="match status" value="1"/>
</dbReference>
<reference evidence="7" key="1">
    <citation type="journal article" date="2019" name="Int. J. Syst. Evol. Microbiol.">
        <title>The Global Catalogue of Microorganisms (GCM) 10K type strain sequencing project: providing services to taxonomists for standard genome sequencing and annotation.</title>
        <authorList>
            <consortium name="The Broad Institute Genomics Platform"/>
            <consortium name="The Broad Institute Genome Sequencing Center for Infectious Disease"/>
            <person name="Wu L."/>
            <person name="Ma J."/>
        </authorList>
    </citation>
    <scope>NUCLEOTIDE SEQUENCE [LARGE SCALE GENOMIC DNA]</scope>
    <source>
        <strain evidence="7">YIM 94188</strain>
    </source>
</reference>
<sequence length="366" mass="38496">MKLVTVIPGMNVGGAEVVAASLSVAAHRAGHDVLLASAPGFRVAGVTAAGVAHVPIPLDSRRPGDLARSVLRLRRALGRSAPDLVHAHNPKAALAARLAFGRAAPIVTTLHGVPAGELATAVRILRWASDRVVAVSPFVADQLAEHGYPTGRTDVVENAIEPLPSYPRDVARDELGVGADEVVGLCLARLVDQKRHDLLVQAWAGLPQHALLLVVGEGATRPRIEDAVTRLGLGDTVRLLGERTDVARLLAAADLLVLPTDWEGLPISLLEAMGAGVPVVVSRVGGVIETLGTALRLVEPGSVDSLAAAIGELVGDEELRAELGRRGRTLVADRFAPHRMQAGYHELYDTLVGQRHRAPLRTGVRS</sequence>
<feature type="domain" description="Glycosyl transferase family 1" evidence="4">
    <location>
        <begin position="171"/>
        <end position="328"/>
    </location>
</feature>
<dbReference type="GO" id="GO:0016757">
    <property type="term" value="F:glycosyltransferase activity"/>
    <property type="evidence" value="ECO:0007669"/>
    <property type="project" value="UniProtKB-KW"/>
</dbReference>
<name>A0ABW0ZBV4_9ACTN</name>
<comment type="caution">
    <text evidence="6">The sequence shown here is derived from an EMBL/GenBank/DDBJ whole genome shotgun (WGS) entry which is preliminary data.</text>
</comment>
<evidence type="ECO:0000256" key="3">
    <source>
        <dbReference type="ARBA" id="ARBA00022679"/>
    </source>
</evidence>
<dbReference type="EMBL" id="JBHSNS010000001">
    <property type="protein sequence ID" value="MFC5727772.1"/>
    <property type="molecule type" value="Genomic_DNA"/>
</dbReference>
<evidence type="ECO:0000259" key="4">
    <source>
        <dbReference type="Pfam" id="PF00534"/>
    </source>
</evidence>
<dbReference type="Pfam" id="PF13439">
    <property type="entry name" value="Glyco_transf_4"/>
    <property type="match status" value="1"/>
</dbReference>
<dbReference type="EC" id="2.4.-.-" evidence="6"/>
<evidence type="ECO:0000256" key="1">
    <source>
        <dbReference type="ARBA" id="ARBA00009481"/>
    </source>
</evidence>
<evidence type="ECO:0000259" key="5">
    <source>
        <dbReference type="Pfam" id="PF13439"/>
    </source>
</evidence>
<accession>A0ABW0ZBV4</accession>
<dbReference type="Pfam" id="PF00534">
    <property type="entry name" value="Glycos_transf_1"/>
    <property type="match status" value="1"/>
</dbReference>
<dbReference type="InterPro" id="IPR001296">
    <property type="entry name" value="Glyco_trans_1"/>
</dbReference>
<feature type="domain" description="Glycosyltransferase subfamily 4-like N-terminal" evidence="5">
    <location>
        <begin position="12"/>
        <end position="161"/>
    </location>
</feature>
<gene>
    <name evidence="6" type="ORF">ACFPQB_02500</name>
</gene>
<evidence type="ECO:0000313" key="7">
    <source>
        <dbReference type="Proteomes" id="UP001596072"/>
    </source>
</evidence>
<keyword evidence="2 6" id="KW-0328">Glycosyltransferase</keyword>
<organism evidence="6 7">
    <name type="scientific">Nocardioides vastitatis</name>
    <dbReference type="NCBI Taxonomy" id="2568655"/>
    <lineage>
        <taxon>Bacteria</taxon>
        <taxon>Bacillati</taxon>
        <taxon>Actinomycetota</taxon>
        <taxon>Actinomycetes</taxon>
        <taxon>Propionibacteriales</taxon>
        <taxon>Nocardioidaceae</taxon>
        <taxon>Nocardioides</taxon>
    </lineage>
</organism>
<dbReference type="PANTHER" id="PTHR12526">
    <property type="entry name" value="GLYCOSYLTRANSFERASE"/>
    <property type="match status" value="1"/>
</dbReference>
<evidence type="ECO:0000256" key="2">
    <source>
        <dbReference type="ARBA" id="ARBA00022676"/>
    </source>
</evidence>
<proteinExistence type="inferred from homology"/>